<organism evidence="1 2">
    <name type="scientific">Entomophthora muscae</name>
    <dbReference type="NCBI Taxonomy" id="34485"/>
    <lineage>
        <taxon>Eukaryota</taxon>
        <taxon>Fungi</taxon>
        <taxon>Fungi incertae sedis</taxon>
        <taxon>Zoopagomycota</taxon>
        <taxon>Entomophthoromycotina</taxon>
        <taxon>Entomophthoromycetes</taxon>
        <taxon>Entomophthorales</taxon>
        <taxon>Entomophthoraceae</taxon>
        <taxon>Entomophthora</taxon>
    </lineage>
</organism>
<sequence>MLNFMSQKGLIFTLDDKDNGPVSLTRWAFDADDTPISGSCLDFSLVVGALADITSRSQVRTSSVSDHMIVVVKIAQPNKPPLPK</sequence>
<comment type="caution">
    <text evidence="1">The sequence shown here is derived from an EMBL/GenBank/DDBJ whole genome shotgun (WGS) entry which is preliminary data.</text>
</comment>
<evidence type="ECO:0000313" key="1">
    <source>
        <dbReference type="EMBL" id="KAJ9089817.1"/>
    </source>
</evidence>
<accession>A0ACC2UST0</accession>
<keyword evidence="2" id="KW-1185">Reference proteome</keyword>
<reference evidence="1" key="1">
    <citation type="submission" date="2022-04" db="EMBL/GenBank/DDBJ databases">
        <title>Genome of the entomopathogenic fungus Entomophthora muscae.</title>
        <authorList>
            <person name="Elya C."/>
            <person name="Lovett B.R."/>
            <person name="Lee E."/>
            <person name="Macias A.M."/>
            <person name="Hajek A.E."/>
            <person name="De Bivort B.L."/>
            <person name="Kasson M.T."/>
            <person name="De Fine Licht H.H."/>
            <person name="Stajich J.E."/>
        </authorList>
    </citation>
    <scope>NUCLEOTIDE SEQUENCE</scope>
    <source>
        <strain evidence="1">Berkeley</strain>
    </source>
</reference>
<gene>
    <name evidence="1" type="ORF">DSO57_1009042</name>
</gene>
<dbReference type="EMBL" id="QTSX02000028">
    <property type="protein sequence ID" value="KAJ9089817.1"/>
    <property type="molecule type" value="Genomic_DNA"/>
</dbReference>
<dbReference type="Proteomes" id="UP001165960">
    <property type="component" value="Unassembled WGS sequence"/>
</dbReference>
<protein>
    <submittedName>
        <fullName evidence="1">Uncharacterized protein</fullName>
    </submittedName>
</protein>
<proteinExistence type="predicted"/>
<name>A0ACC2UST0_9FUNG</name>
<evidence type="ECO:0000313" key="2">
    <source>
        <dbReference type="Proteomes" id="UP001165960"/>
    </source>
</evidence>